<name>A0A914DBB1_9BILA</name>
<dbReference type="WBParaSite" id="ACRNAN_scaffold2183.g8322.t1">
    <property type="protein sequence ID" value="ACRNAN_scaffold2183.g8322.t1"/>
    <property type="gene ID" value="ACRNAN_scaffold2183.g8322"/>
</dbReference>
<sequence length="160" mass="18997">MSDSDSSDELDILKNDFDPTRLDPSNLPTELRKIWVKWRLEDKERQHKALEKEALWQRRKEEDEKLWRDRDFANAVHKMSLAGYKGEHGNFTVPEESKLHLHALYMQVTLGDYDENSHLNCAEVWKTFIGKTKIEAQREFIRLANQLLTKYGWNPPSGWR</sequence>
<proteinExistence type="predicted"/>
<dbReference type="InterPro" id="IPR035963">
    <property type="entry name" value="FERM_2"/>
</dbReference>
<dbReference type="SUPFAM" id="SSF47031">
    <property type="entry name" value="Second domain of FERM"/>
    <property type="match status" value="1"/>
</dbReference>
<reference evidence="3" key="1">
    <citation type="submission" date="2022-11" db="UniProtKB">
        <authorList>
            <consortium name="WormBaseParasite"/>
        </authorList>
    </citation>
    <scope>IDENTIFICATION</scope>
</reference>
<feature type="region of interest" description="Disordered" evidence="1">
    <location>
        <begin position="1"/>
        <end position="26"/>
    </location>
</feature>
<dbReference type="InterPro" id="IPR014352">
    <property type="entry name" value="FERM/acyl-CoA-bd_prot_sf"/>
</dbReference>
<evidence type="ECO:0000313" key="3">
    <source>
        <dbReference type="WBParaSite" id="ACRNAN_scaffold2183.g8322.t1"/>
    </source>
</evidence>
<evidence type="ECO:0000313" key="2">
    <source>
        <dbReference type="Proteomes" id="UP000887540"/>
    </source>
</evidence>
<dbReference type="Gene3D" id="1.20.80.10">
    <property type="match status" value="1"/>
</dbReference>
<dbReference type="Proteomes" id="UP000887540">
    <property type="component" value="Unplaced"/>
</dbReference>
<dbReference type="AlphaFoldDB" id="A0A914DBB1"/>
<organism evidence="2 3">
    <name type="scientific">Acrobeloides nanus</name>
    <dbReference type="NCBI Taxonomy" id="290746"/>
    <lineage>
        <taxon>Eukaryota</taxon>
        <taxon>Metazoa</taxon>
        <taxon>Ecdysozoa</taxon>
        <taxon>Nematoda</taxon>
        <taxon>Chromadorea</taxon>
        <taxon>Rhabditida</taxon>
        <taxon>Tylenchina</taxon>
        <taxon>Cephalobomorpha</taxon>
        <taxon>Cephaloboidea</taxon>
        <taxon>Cephalobidae</taxon>
        <taxon>Acrobeloides</taxon>
    </lineage>
</organism>
<dbReference type="CDD" id="cd14473">
    <property type="entry name" value="FERM_B-lobe"/>
    <property type="match status" value="1"/>
</dbReference>
<dbReference type="InterPro" id="IPR019748">
    <property type="entry name" value="FERM_central"/>
</dbReference>
<evidence type="ECO:0000256" key="1">
    <source>
        <dbReference type="SAM" id="MobiDB-lite"/>
    </source>
</evidence>
<feature type="compositionally biased region" description="Acidic residues" evidence="1">
    <location>
        <begin position="1"/>
        <end position="10"/>
    </location>
</feature>
<keyword evidence="2" id="KW-1185">Reference proteome</keyword>
<protein>
    <submittedName>
        <fullName evidence="3">ACB domain-containing protein</fullName>
    </submittedName>
</protein>
<feature type="compositionally biased region" description="Basic and acidic residues" evidence="1">
    <location>
        <begin position="11"/>
        <end position="21"/>
    </location>
</feature>
<accession>A0A914DBB1</accession>